<comment type="caution">
    <text evidence="2">The sequence shown here is derived from an EMBL/GenBank/DDBJ whole genome shotgun (WGS) entry which is preliminary data.</text>
</comment>
<dbReference type="EMBL" id="JAUBOF010000003">
    <property type="protein sequence ID" value="MDM7487016.1"/>
    <property type="molecule type" value="Genomic_DNA"/>
</dbReference>
<proteinExistence type="predicted"/>
<feature type="region of interest" description="Disordered" evidence="1">
    <location>
        <begin position="209"/>
        <end position="394"/>
    </location>
</feature>
<evidence type="ECO:0000313" key="2">
    <source>
        <dbReference type="EMBL" id="MDM7487016.1"/>
    </source>
</evidence>
<feature type="compositionally biased region" description="Low complexity" evidence="1">
    <location>
        <begin position="351"/>
        <end position="373"/>
    </location>
</feature>
<sequence>MPDKLSHNENPIESMLAPLLDPAVPDRVDALTNWHTSLVARLDGSFDPDYATVFENFHGMEHDAIYRDVQTMDPGAMRSLAESWRTIATDMSVGFIFGTQMICKKIAEGWDGEAARQAVAATRSFAKSTEQLVAALLAVSTKLAAASEIATAVRTNVQPPPARIPLPSGVVVPQDAAEFARAAEAARTEAVRVMESLYVPHYRESGTAVPILPSPHEATAGSGPAGSSPVRHAADAADATNTADGADGPGGGSEPAGADSDGGPATGTPSTDAPATDRPAAPSGPATDGAESATTVPAAATTTAGTATAPERYPGGVPGGPAGATSGGGGVGAGPGGAGAPGLVGPGPVGGAPTANGTTGSATSGPGTRAGSARASGMYPGMLGAPARPARDDEAARTVPSYLVGVDNGNELIGPMPLTAPPVLGVDPA</sequence>
<accession>A0ABT7RJ17</accession>
<feature type="compositionally biased region" description="Low complexity" evidence="1">
    <location>
        <begin position="255"/>
        <end position="283"/>
    </location>
</feature>
<organism evidence="2 3">
    <name type="scientific">Rhodococcus indonesiensis</name>
    <dbReference type="NCBI Taxonomy" id="3055869"/>
    <lineage>
        <taxon>Bacteria</taxon>
        <taxon>Bacillati</taxon>
        <taxon>Actinomycetota</taxon>
        <taxon>Actinomycetes</taxon>
        <taxon>Mycobacteriales</taxon>
        <taxon>Nocardiaceae</taxon>
        <taxon>Rhodococcus</taxon>
    </lineage>
</organism>
<feature type="compositionally biased region" description="Low complexity" evidence="1">
    <location>
        <begin position="236"/>
        <end position="246"/>
    </location>
</feature>
<gene>
    <name evidence="2" type="ORF">QT969_01820</name>
</gene>
<keyword evidence="3" id="KW-1185">Reference proteome</keyword>
<dbReference type="Proteomes" id="UP001233164">
    <property type="component" value="Unassembled WGS sequence"/>
</dbReference>
<reference evidence="2 3" key="1">
    <citation type="submission" date="2023-06" db="EMBL/GenBank/DDBJ databases">
        <title>Rhodococcus indonesiensis sp. nov a new member of the Rhodococcus ruber lineage isolated from a sediment of neutral hot spring.</title>
        <authorList>
            <person name="Kusuma A.B."/>
            <person name="Fenylestari G."/>
            <person name="Ammar F."/>
            <person name="Nouioui I."/>
            <person name="Goodfellow M."/>
        </authorList>
    </citation>
    <scope>NUCLEOTIDE SEQUENCE [LARGE SCALE GENOMIC DNA]</scope>
    <source>
        <strain evidence="2 3">CSLK01-03</strain>
    </source>
</reference>
<protein>
    <submittedName>
        <fullName evidence="2">WXG100 family type VII secretion target</fullName>
    </submittedName>
</protein>
<feature type="compositionally biased region" description="Gly residues" evidence="1">
    <location>
        <begin position="316"/>
        <end position="350"/>
    </location>
</feature>
<evidence type="ECO:0000313" key="3">
    <source>
        <dbReference type="Proteomes" id="UP001233164"/>
    </source>
</evidence>
<feature type="compositionally biased region" description="Low complexity" evidence="1">
    <location>
        <begin position="293"/>
        <end position="309"/>
    </location>
</feature>
<dbReference type="RefSeq" id="WP_289377430.1">
    <property type="nucleotide sequence ID" value="NZ_JAUBOF010000003.1"/>
</dbReference>
<evidence type="ECO:0000256" key="1">
    <source>
        <dbReference type="SAM" id="MobiDB-lite"/>
    </source>
</evidence>
<name>A0ABT7RJ17_9NOCA</name>